<feature type="domain" description="Pyrroline-5-carboxylate reductase catalytic N-terminal" evidence="8">
    <location>
        <begin position="10"/>
        <end position="103"/>
    </location>
</feature>
<dbReference type="InterPro" id="IPR029036">
    <property type="entry name" value="P5CR_dimer"/>
</dbReference>
<comment type="similarity">
    <text evidence="1 5">Belongs to the pyrroline-5-carboxylate reductase family.</text>
</comment>
<dbReference type="InterPro" id="IPR008927">
    <property type="entry name" value="6-PGluconate_DH-like_C_sf"/>
</dbReference>
<comment type="subcellular location">
    <subcellularLocation>
        <location evidence="5">Cytoplasm</location>
    </subcellularLocation>
</comment>
<feature type="binding site" evidence="7">
    <location>
        <begin position="75"/>
        <end position="78"/>
    </location>
    <ligand>
        <name>NADP(+)</name>
        <dbReference type="ChEBI" id="CHEBI:58349"/>
    </ligand>
</feature>
<evidence type="ECO:0000313" key="10">
    <source>
        <dbReference type="EMBL" id="QOS67417.1"/>
    </source>
</evidence>
<keyword evidence="3 5" id="KW-0560">Oxidoreductase</keyword>
<dbReference type="FunFam" id="1.10.3730.10:FF:000001">
    <property type="entry name" value="Pyrroline-5-carboxylate reductase"/>
    <property type="match status" value="1"/>
</dbReference>
<dbReference type="RefSeq" id="WP_160942647.1">
    <property type="nucleotide sequence ID" value="NZ_CP063310.1"/>
</dbReference>
<keyword evidence="5" id="KW-0028">Amino-acid biosynthesis</keyword>
<dbReference type="SUPFAM" id="SSF48179">
    <property type="entry name" value="6-phosphogluconate dehydrogenase C-terminal domain-like"/>
    <property type="match status" value="1"/>
</dbReference>
<dbReference type="InterPro" id="IPR000304">
    <property type="entry name" value="Pyrroline-COOH_reductase"/>
</dbReference>
<reference evidence="10 11" key="1">
    <citation type="submission" date="2020-10" db="EMBL/GenBank/DDBJ databases">
        <title>Eggerthella sp. nov., isolated from human feces.</title>
        <authorList>
            <person name="Yajun G."/>
        </authorList>
    </citation>
    <scope>NUCLEOTIDE SEQUENCE [LARGE SCALE GENOMIC DNA]</scope>
    <source>
        <strain evidence="10 11">HF-1101</strain>
    </source>
</reference>
<feature type="domain" description="Pyrroline-5-carboxylate reductase dimerisation" evidence="9">
    <location>
        <begin position="168"/>
        <end position="263"/>
    </location>
</feature>
<feature type="binding site" evidence="7">
    <location>
        <begin position="13"/>
        <end position="18"/>
    </location>
    <ligand>
        <name>NADP(+)</name>
        <dbReference type="ChEBI" id="CHEBI:58349"/>
    </ligand>
</feature>
<keyword evidence="5" id="KW-0963">Cytoplasm</keyword>
<evidence type="ECO:0000256" key="4">
    <source>
        <dbReference type="ARBA" id="ARBA00058118"/>
    </source>
</evidence>
<proteinExistence type="inferred from homology"/>
<dbReference type="NCBIfam" id="TIGR00112">
    <property type="entry name" value="proC"/>
    <property type="match status" value="1"/>
</dbReference>
<protein>
    <recommendedName>
        <fullName evidence="5 6">Pyrroline-5-carboxylate reductase</fullName>
        <shortName evidence="5">P5C reductase</shortName>
        <shortName evidence="5">P5CR</shortName>
        <ecNumber evidence="5 6">1.5.1.2</ecNumber>
    </recommendedName>
    <alternativeName>
        <fullName evidence="5">PCA reductase</fullName>
    </alternativeName>
</protein>
<dbReference type="InterPro" id="IPR028939">
    <property type="entry name" value="P5C_Rdtase_cat_N"/>
</dbReference>
<comment type="function">
    <text evidence="4 5">Catalyzes the reduction of 1-pyrroline-5-carboxylate (PCA) to L-proline.</text>
</comment>
<comment type="catalytic activity">
    <reaction evidence="5">
        <text>L-proline + NADP(+) = (S)-1-pyrroline-5-carboxylate + NADPH + 2 H(+)</text>
        <dbReference type="Rhea" id="RHEA:14109"/>
        <dbReference type="ChEBI" id="CHEBI:15378"/>
        <dbReference type="ChEBI" id="CHEBI:17388"/>
        <dbReference type="ChEBI" id="CHEBI:57783"/>
        <dbReference type="ChEBI" id="CHEBI:58349"/>
        <dbReference type="ChEBI" id="CHEBI:60039"/>
        <dbReference type="EC" id="1.5.1.2"/>
    </reaction>
</comment>
<dbReference type="PIRSF" id="PIRSF000193">
    <property type="entry name" value="Pyrrol-5-carb_rd"/>
    <property type="match status" value="1"/>
</dbReference>
<dbReference type="Pfam" id="PF03807">
    <property type="entry name" value="F420_oxidored"/>
    <property type="match status" value="1"/>
</dbReference>
<dbReference type="InterPro" id="IPR036291">
    <property type="entry name" value="NAD(P)-bd_dom_sf"/>
</dbReference>
<dbReference type="KEGG" id="egd:GS424_012935"/>
<keyword evidence="2 5" id="KW-0521">NADP</keyword>
<comment type="catalytic activity">
    <reaction evidence="5">
        <text>L-proline + NAD(+) = (S)-1-pyrroline-5-carboxylate + NADH + 2 H(+)</text>
        <dbReference type="Rhea" id="RHEA:14105"/>
        <dbReference type="ChEBI" id="CHEBI:15378"/>
        <dbReference type="ChEBI" id="CHEBI:17388"/>
        <dbReference type="ChEBI" id="CHEBI:57540"/>
        <dbReference type="ChEBI" id="CHEBI:57945"/>
        <dbReference type="ChEBI" id="CHEBI:60039"/>
        <dbReference type="EC" id="1.5.1.2"/>
    </reaction>
</comment>
<dbReference type="EMBL" id="CP063310">
    <property type="protein sequence ID" value="QOS67417.1"/>
    <property type="molecule type" value="Genomic_DNA"/>
</dbReference>
<organism evidence="10 11">
    <name type="scientific">Eggerthella guodeyinii</name>
    <dbReference type="NCBI Taxonomy" id="2690837"/>
    <lineage>
        <taxon>Bacteria</taxon>
        <taxon>Bacillati</taxon>
        <taxon>Actinomycetota</taxon>
        <taxon>Coriobacteriia</taxon>
        <taxon>Eggerthellales</taxon>
        <taxon>Eggerthellaceae</taxon>
        <taxon>Eggerthella</taxon>
    </lineage>
</organism>
<dbReference type="SUPFAM" id="SSF51735">
    <property type="entry name" value="NAD(P)-binding Rossmann-fold domains"/>
    <property type="match status" value="1"/>
</dbReference>
<dbReference type="Proteomes" id="UP000478463">
    <property type="component" value="Chromosome"/>
</dbReference>
<evidence type="ECO:0000256" key="6">
    <source>
        <dbReference type="NCBIfam" id="TIGR00112"/>
    </source>
</evidence>
<dbReference type="HAMAP" id="MF_01925">
    <property type="entry name" value="P5C_reductase"/>
    <property type="match status" value="1"/>
</dbReference>
<dbReference type="EC" id="1.5.1.2" evidence="5 6"/>
<dbReference type="Pfam" id="PF14748">
    <property type="entry name" value="P5CR_dimer"/>
    <property type="match status" value="1"/>
</dbReference>
<evidence type="ECO:0000313" key="11">
    <source>
        <dbReference type="Proteomes" id="UP000478463"/>
    </source>
</evidence>
<evidence type="ECO:0000256" key="5">
    <source>
        <dbReference type="HAMAP-Rule" id="MF_01925"/>
    </source>
</evidence>
<dbReference type="GO" id="GO:0055129">
    <property type="term" value="P:L-proline biosynthetic process"/>
    <property type="evidence" value="ECO:0007669"/>
    <property type="project" value="UniProtKB-UniRule"/>
</dbReference>
<dbReference type="UniPathway" id="UPA00098">
    <property type="reaction ID" value="UER00361"/>
</dbReference>
<evidence type="ECO:0000256" key="1">
    <source>
        <dbReference type="ARBA" id="ARBA00005525"/>
    </source>
</evidence>
<evidence type="ECO:0000259" key="8">
    <source>
        <dbReference type="Pfam" id="PF03807"/>
    </source>
</evidence>
<evidence type="ECO:0000256" key="2">
    <source>
        <dbReference type="ARBA" id="ARBA00022857"/>
    </source>
</evidence>
<dbReference type="PANTHER" id="PTHR11645">
    <property type="entry name" value="PYRROLINE-5-CARBOXYLATE REDUCTASE"/>
    <property type="match status" value="1"/>
</dbReference>
<dbReference type="GO" id="GO:0004735">
    <property type="term" value="F:pyrroline-5-carboxylate reductase activity"/>
    <property type="evidence" value="ECO:0007669"/>
    <property type="project" value="UniProtKB-UniRule"/>
</dbReference>
<dbReference type="Gene3D" id="1.10.3730.10">
    <property type="entry name" value="ProC C-terminal domain-like"/>
    <property type="match status" value="1"/>
</dbReference>
<dbReference type="GO" id="GO:0005737">
    <property type="term" value="C:cytoplasm"/>
    <property type="evidence" value="ECO:0007669"/>
    <property type="project" value="UniProtKB-SubCell"/>
</dbReference>
<evidence type="ECO:0000256" key="3">
    <source>
        <dbReference type="ARBA" id="ARBA00023002"/>
    </source>
</evidence>
<dbReference type="AlphaFoldDB" id="A0A6L7ITP0"/>
<name>A0A6L7ITP0_9ACTN</name>
<accession>A0A6L7ITP0</accession>
<comment type="pathway">
    <text evidence="5">Amino-acid biosynthesis; L-proline biosynthesis; L-proline from L-glutamate 5-semialdehyde: step 1/1.</text>
</comment>
<gene>
    <name evidence="5 10" type="primary">proC</name>
    <name evidence="10" type="ORF">GS424_012935</name>
</gene>
<dbReference type="Gene3D" id="3.40.50.720">
    <property type="entry name" value="NAD(P)-binding Rossmann-like Domain"/>
    <property type="match status" value="1"/>
</dbReference>
<sequence length="269" mass="28016">MADTASSIELGFIGFGNMAQAMAQGLVNSGALSGEHIHACAGHFDKLQATAEKLGVHAHREAAEVVEASDFVVLAVKPYLIEQVVEPVRETLAGKAVISVAAGRDFAFYEGILAPNSHHLSTIPNTPIAVGAGVVACEQRHSLTDEQLQTFENLFGQIALIEWVDGKLLSTASSIAGCGPAFAAMFLEALGDAGVKHGLPRQTAYRLAAQMMMGTSKLYLETGTHPGAMKDAVCSPGGTTIKGVAALEKDGFRGTVIDAIDAIDAIEGE</sequence>
<keyword evidence="5" id="KW-0641">Proline biosynthesis</keyword>
<evidence type="ECO:0000259" key="9">
    <source>
        <dbReference type="Pfam" id="PF14748"/>
    </source>
</evidence>
<evidence type="ECO:0000256" key="7">
    <source>
        <dbReference type="PIRSR" id="PIRSR000193-1"/>
    </source>
</evidence>
<dbReference type="PANTHER" id="PTHR11645:SF0">
    <property type="entry name" value="PYRROLINE-5-CARBOXYLATE REDUCTASE 3"/>
    <property type="match status" value="1"/>
</dbReference>